<name>A0A9D2ZTN7_9BACT</name>
<dbReference type="AlphaFoldDB" id="A0A9D2ZTN7"/>
<dbReference type="Gene3D" id="2.160.20.120">
    <property type="match status" value="1"/>
</dbReference>
<evidence type="ECO:0000313" key="4">
    <source>
        <dbReference type="Proteomes" id="UP000787625"/>
    </source>
</evidence>
<evidence type="ECO:0000313" key="3">
    <source>
        <dbReference type="EMBL" id="HJD52505.1"/>
    </source>
</evidence>
<evidence type="ECO:0000259" key="2">
    <source>
        <dbReference type="Pfam" id="PF10988"/>
    </source>
</evidence>
<keyword evidence="1" id="KW-0732">Signal</keyword>
<gene>
    <name evidence="3" type="ORF">IAA93_02090</name>
</gene>
<dbReference type="Proteomes" id="UP000787625">
    <property type="component" value="Unassembled WGS sequence"/>
</dbReference>
<accession>A0A9D2ZTN7</accession>
<proteinExistence type="predicted"/>
<organism evidence="3 4">
    <name type="scientific">Candidatus Avibacteroides avistercoris</name>
    <dbReference type="NCBI Taxonomy" id="2840690"/>
    <lineage>
        <taxon>Bacteria</taxon>
        <taxon>Pseudomonadati</taxon>
        <taxon>Bacteroidota</taxon>
        <taxon>Bacteroidia</taxon>
        <taxon>Bacteroidales</taxon>
        <taxon>Bacteroidaceae</taxon>
        <taxon>Bacteroidaceae incertae sedis</taxon>
        <taxon>Candidatus Avibacteroides</taxon>
    </lineage>
</organism>
<feature type="chain" id="PRO_5038585169" evidence="1">
    <location>
        <begin position="24"/>
        <end position="233"/>
    </location>
</feature>
<comment type="caution">
    <text evidence="3">The sequence shown here is derived from an EMBL/GenBank/DDBJ whole genome shotgun (WGS) entry which is preliminary data.</text>
</comment>
<feature type="domain" description="Putative auto-transporter adhesin head GIN" evidence="2">
    <location>
        <begin position="57"/>
        <end position="176"/>
    </location>
</feature>
<reference evidence="3" key="2">
    <citation type="submission" date="2021-04" db="EMBL/GenBank/DDBJ databases">
        <authorList>
            <person name="Gilroy R."/>
        </authorList>
    </citation>
    <scope>NUCLEOTIDE SEQUENCE</scope>
    <source>
        <strain evidence="3">MalCec1-1739</strain>
    </source>
</reference>
<dbReference type="InterPro" id="IPR021255">
    <property type="entry name" value="DUF2807"/>
</dbReference>
<feature type="signal peptide" evidence="1">
    <location>
        <begin position="1"/>
        <end position="23"/>
    </location>
</feature>
<evidence type="ECO:0000256" key="1">
    <source>
        <dbReference type="SAM" id="SignalP"/>
    </source>
</evidence>
<reference evidence="3" key="1">
    <citation type="journal article" date="2021" name="PeerJ">
        <title>Extensive microbial diversity within the chicken gut microbiome revealed by metagenomics and culture.</title>
        <authorList>
            <person name="Gilroy R."/>
            <person name="Ravi A."/>
            <person name="Getino M."/>
            <person name="Pursley I."/>
            <person name="Horton D.L."/>
            <person name="Alikhan N.F."/>
            <person name="Baker D."/>
            <person name="Gharbi K."/>
            <person name="Hall N."/>
            <person name="Watson M."/>
            <person name="Adriaenssens E.M."/>
            <person name="Foster-Nyarko E."/>
            <person name="Jarju S."/>
            <person name="Secka A."/>
            <person name="Antonio M."/>
            <person name="Oren A."/>
            <person name="Chaudhuri R.R."/>
            <person name="La Ragione R."/>
            <person name="Hildebrand F."/>
            <person name="Pallen M.J."/>
        </authorList>
    </citation>
    <scope>NUCLEOTIDE SEQUENCE</scope>
    <source>
        <strain evidence="3">MalCec1-1739</strain>
    </source>
</reference>
<protein>
    <submittedName>
        <fullName evidence="3">DUF2807 domain-containing protein</fullName>
    </submittedName>
</protein>
<dbReference type="Pfam" id="PF10988">
    <property type="entry name" value="DUF2807"/>
    <property type="match status" value="1"/>
</dbReference>
<sequence length="233" mass="24574">MSVKLLAAVLVLAAAGTASLSGAPDDVCAATLTCDAGLSVRHDEDNRIMRVERVGTYDSLTMMAVGNVYYTQSDNVTVRIIGPSSLVDDIDVDCSEGHLTIKRRLGKAGDSEVHDVKILLTAPALDYVNIGGIARFKADGTWNADRLTLVVDKVGDIDIDGLTCRTLSVSIDGVGEADIDVRCDSVATSIGGVGKIKLHGSAHHVSTRYTGIGKTYTKGLKITGGHDGHHRDE</sequence>
<dbReference type="EMBL" id="DWUP01000041">
    <property type="protein sequence ID" value="HJD52505.1"/>
    <property type="molecule type" value="Genomic_DNA"/>
</dbReference>